<organism evidence="2">
    <name type="scientific">marine metagenome</name>
    <dbReference type="NCBI Taxonomy" id="408172"/>
    <lineage>
        <taxon>unclassified sequences</taxon>
        <taxon>metagenomes</taxon>
        <taxon>ecological metagenomes</taxon>
    </lineage>
</organism>
<evidence type="ECO:0000313" key="2">
    <source>
        <dbReference type="EMBL" id="SVA18260.1"/>
    </source>
</evidence>
<evidence type="ECO:0000256" key="1">
    <source>
        <dbReference type="SAM" id="MobiDB-lite"/>
    </source>
</evidence>
<feature type="non-terminal residue" evidence="2">
    <location>
        <position position="54"/>
    </location>
</feature>
<dbReference type="EMBL" id="UINC01004985">
    <property type="protein sequence ID" value="SVA18260.1"/>
    <property type="molecule type" value="Genomic_DNA"/>
</dbReference>
<accession>A0A381TQF7</accession>
<reference evidence="2" key="1">
    <citation type="submission" date="2018-05" db="EMBL/GenBank/DDBJ databases">
        <authorList>
            <person name="Lanie J.A."/>
            <person name="Ng W.-L."/>
            <person name="Kazmierczak K.M."/>
            <person name="Andrzejewski T.M."/>
            <person name="Davidsen T.M."/>
            <person name="Wayne K.J."/>
            <person name="Tettelin H."/>
            <person name="Glass J.I."/>
            <person name="Rusch D."/>
            <person name="Podicherti R."/>
            <person name="Tsui H.-C.T."/>
            <person name="Winkler M.E."/>
        </authorList>
    </citation>
    <scope>NUCLEOTIDE SEQUENCE</scope>
</reference>
<protein>
    <submittedName>
        <fullName evidence="2">Uncharacterized protein</fullName>
    </submittedName>
</protein>
<dbReference type="AlphaFoldDB" id="A0A381TQF7"/>
<sequence>MNIFDMHVAIVRHMQPDPRGKRSSQWNRRGTGEGKVVPPERVELSSPAPEAGTL</sequence>
<feature type="region of interest" description="Disordered" evidence="1">
    <location>
        <begin position="13"/>
        <end position="54"/>
    </location>
</feature>
<proteinExistence type="predicted"/>
<name>A0A381TQF7_9ZZZZ</name>
<gene>
    <name evidence="2" type="ORF">METZ01_LOCUS71114</name>
</gene>